<sequence>MNITDVIITGAGASAAEGIPIQSQLFKKFWVRNSESLLKVRSIQNKDQLRAFDIVLDNIDRYLQRFFNVDVLSIQDDKVQFPTFEEALGILDLALTYGEEFEDSSEGDIKTIQSDLIFLIAKSILQEMPNSPQCHVKLVDELFRMGRLQSTAFLTTNYDLLLDDALIQKVGSGNLDYRVVLLRNDESYVIGNESITLLKLHGSLDWIYCPSSKTLIKESVERIIPNDSMTPFFECANIPRPVIIPPSFIKSLSNFYIQQIWMEAEKIIRDAERLIFCGYSFPDADLNFKYLLKRSQLGSKTLREVVVINNHQGKAASVLAEESNRYRRFFGPGINVKFSDWSFGDFANNPSIIDRN</sequence>
<accession>A0ABR9AR74</accession>
<proteinExistence type="predicted"/>
<comment type="caution">
    <text evidence="1">The sequence shown here is derived from an EMBL/GenBank/DDBJ whole genome shotgun (WGS) entry which is preliminary data.</text>
</comment>
<reference evidence="1 2" key="1">
    <citation type="submission" date="2020-09" db="EMBL/GenBank/DDBJ databases">
        <title>Echinicola sp. CAU 1574 isolated from sand of Sido Beach.</title>
        <authorList>
            <person name="Kim W."/>
        </authorList>
    </citation>
    <scope>NUCLEOTIDE SEQUENCE [LARGE SCALE GENOMIC DNA]</scope>
    <source>
        <strain evidence="1 2">CAU 1574</strain>
    </source>
</reference>
<dbReference type="Proteomes" id="UP000647133">
    <property type="component" value="Unassembled WGS sequence"/>
</dbReference>
<evidence type="ECO:0000313" key="2">
    <source>
        <dbReference type="Proteomes" id="UP000647133"/>
    </source>
</evidence>
<dbReference type="InterPro" id="IPR029035">
    <property type="entry name" value="DHS-like_NAD/FAD-binding_dom"/>
</dbReference>
<dbReference type="RefSeq" id="WP_192011734.1">
    <property type="nucleotide sequence ID" value="NZ_JACYTQ010000008.1"/>
</dbReference>
<keyword evidence="2" id="KW-1185">Reference proteome</keyword>
<dbReference type="EMBL" id="JACYTQ010000008">
    <property type="protein sequence ID" value="MBD8490866.1"/>
    <property type="molecule type" value="Genomic_DNA"/>
</dbReference>
<dbReference type="Pfam" id="PF13289">
    <property type="entry name" value="SIR2_2"/>
    <property type="match status" value="1"/>
</dbReference>
<evidence type="ECO:0000313" key="1">
    <source>
        <dbReference type="EMBL" id="MBD8490866.1"/>
    </source>
</evidence>
<organism evidence="1 2">
    <name type="scientific">Echinicola arenosa</name>
    <dbReference type="NCBI Taxonomy" id="2774144"/>
    <lineage>
        <taxon>Bacteria</taxon>
        <taxon>Pseudomonadati</taxon>
        <taxon>Bacteroidota</taxon>
        <taxon>Cytophagia</taxon>
        <taxon>Cytophagales</taxon>
        <taxon>Cyclobacteriaceae</taxon>
        <taxon>Echinicola</taxon>
    </lineage>
</organism>
<dbReference type="SUPFAM" id="SSF52467">
    <property type="entry name" value="DHS-like NAD/FAD-binding domain"/>
    <property type="match status" value="1"/>
</dbReference>
<gene>
    <name evidence="1" type="ORF">IFO69_19090</name>
</gene>
<protein>
    <submittedName>
        <fullName evidence="1">SIR2 family protein</fullName>
    </submittedName>
</protein>
<name>A0ABR9AR74_9BACT</name>